<evidence type="ECO:0000259" key="1">
    <source>
        <dbReference type="Pfam" id="PF00881"/>
    </source>
</evidence>
<dbReference type="InterPro" id="IPR029479">
    <property type="entry name" value="Nitroreductase"/>
</dbReference>
<dbReference type="PANTHER" id="PTHR43745:SF2">
    <property type="entry name" value="NITROREDUCTASE MJ1384-RELATED"/>
    <property type="match status" value="1"/>
</dbReference>
<dbReference type="SUPFAM" id="SSF55469">
    <property type="entry name" value="FMN-dependent nitroreductase-like"/>
    <property type="match status" value="1"/>
</dbReference>
<dbReference type="GeneID" id="41587481"/>
<dbReference type="GO" id="GO:0016491">
    <property type="term" value="F:oxidoreductase activity"/>
    <property type="evidence" value="ECO:0007669"/>
    <property type="project" value="InterPro"/>
</dbReference>
<reference evidence="4" key="2">
    <citation type="submission" date="2016-06" db="EMBL/GenBank/DDBJ databases">
        <authorList>
            <person name="Toshchakov V.S."/>
        </authorList>
    </citation>
    <scope>NUCLEOTIDE SEQUENCE [LARGE SCALE GENOMIC DNA]</scope>
    <source>
        <strain>PM4 (JCM 30641</strain>
        <strain evidence="4">\VKM B-2940)</strain>
    </source>
</reference>
<sequence length="353" mass="40956">MKVKSVSEILIYPPDRIVGDLWIVRNWVTKRNYKVSSPTLAILLYCKIPHTVGDILDFFYEKYGIKNELIHLGLKKLMATDLLLEVKQEMDGSNEVFGLEFDNWYKHNWYMALLYHLVSYDYPFIEDYVAKQRMINYSSQEIDSNRYKEYNSQVSYDIPKATEVKIRETNTSKQKCVNFADLLTMASLGYTRVGSLRVYWNGDPLILRTSPSGGSRHPTETYIVAINVEGLESGWYHISVKDSKLEQIKIGGTDPDDLRLLFPTTYVRPDFHVDLILIFTSIFERNMYRYREPRTFRTIHMDVGHLAATTEIICEKLGYKYLVQYSANDEGIEKFLGLSPLKEGYMASMAIGN</sequence>
<evidence type="ECO:0000313" key="2">
    <source>
        <dbReference type="EMBL" id="SIM33824.1"/>
    </source>
</evidence>
<reference evidence="3" key="3">
    <citation type="submission" date="2016-06" db="EMBL/GenBank/DDBJ databases">
        <authorList>
            <person name="Olsen C.W."/>
            <person name="Carey S."/>
            <person name="Hinshaw L."/>
            <person name="Karasin A.I."/>
        </authorList>
    </citation>
    <scope>NUCLEOTIDE SEQUENCE [LARGE SCALE GENOMIC DNA]</scope>
    <source>
        <strain evidence="3">PM4</strain>
    </source>
</reference>
<name>A0A1N5SCS7_9ARCH</name>
<dbReference type="CDD" id="cd02142">
    <property type="entry name" value="McbC_SagB-like_oxidoreductase"/>
    <property type="match status" value="1"/>
</dbReference>
<reference evidence="2 5" key="1">
    <citation type="submission" date="2016-04" db="EMBL/GenBank/DDBJ databases">
        <authorList>
            <person name="Evans L.H."/>
            <person name="Alamgir A."/>
            <person name="Owens N."/>
            <person name="Weber N.D."/>
            <person name="Virtaneva K."/>
            <person name="Barbian K."/>
            <person name="Babar A."/>
            <person name="Rosenke K."/>
        </authorList>
    </citation>
    <scope>NUCLEOTIDE SEQUENCE [LARGE SCALE GENOMIC DNA]</scope>
    <source>
        <strain evidence="2">S5</strain>
        <strain evidence="5">S5(T) (JCM 30642 \VKM B-2941)</strain>
    </source>
</reference>
<dbReference type="SMR" id="A0A1N5SCS7"/>
<dbReference type="STRING" id="1673428.CPM_0665"/>
<evidence type="ECO:0000313" key="3">
    <source>
        <dbReference type="EMBL" id="SJK84527.1"/>
    </source>
</evidence>
<dbReference type="AlphaFoldDB" id="A0A1N5SCS7"/>
<accession>A0A1N5SCS7</accession>
<gene>
    <name evidence="3" type="ORF">CPM_0665</name>
    <name evidence="2" type="ORF">CSP5_0172</name>
</gene>
<dbReference type="Pfam" id="PF00881">
    <property type="entry name" value="Nitroreductase"/>
    <property type="match status" value="1"/>
</dbReference>
<dbReference type="PANTHER" id="PTHR43745">
    <property type="entry name" value="NITROREDUCTASE MJ1384-RELATED"/>
    <property type="match status" value="1"/>
</dbReference>
<keyword evidence="4" id="KW-1185">Reference proteome</keyword>
<feature type="domain" description="Nitroreductase" evidence="1">
    <location>
        <begin position="208"/>
        <end position="352"/>
    </location>
</feature>
<dbReference type="Gene3D" id="3.40.109.10">
    <property type="entry name" value="NADH Oxidase"/>
    <property type="match status" value="1"/>
</dbReference>
<dbReference type="EMBL" id="LT719092">
    <property type="protein sequence ID" value="SJK84527.1"/>
    <property type="molecule type" value="Genomic_DNA"/>
</dbReference>
<dbReference type="OrthoDB" id="10206at2157"/>
<dbReference type="EMBL" id="LT671858">
    <property type="protein sequence ID" value="SIM33824.1"/>
    <property type="molecule type" value="Genomic_DNA"/>
</dbReference>
<evidence type="ECO:0000313" key="4">
    <source>
        <dbReference type="Proteomes" id="UP000187822"/>
    </source>
</evidence>
<dbReference type="KEGG" id="cdiv:CPM_0665"/>
<protein>
    <submittedName>
        <fullName evidence="2">McbC-like oxidoreductase</fullName>
    </submittedName>
</protein>
<dbReference type="RefSeq" id="WP_010900799.1">
    <property type="nucleotide sequence ID" value="NZ_LT671858.1"/>
</dbReference>
<dbReference type="Proteomes" id="UP000195607">
    <property type="component" value="Chromosome I"/>
</dbReference>
<proteinExistence type="predicted"/>
<evidence type="ECO:0000313" key="5">
    <source>
        <dbReference type="Proteomes" id="UP000195607"/>
    </source>
</evidence>
<dbReference type="InterPro" id="IPR000415">
    <property type="entry name" value="Nitroreductase-like"/>
</dbReference>
<dbReference type="Proteomes" id="UP000187822">
    <property type="component" value="Chromosome I"/>
</dbReference>
<dbReference type="InterPro" id="IPR052544">
    <property type="entry name" value="Bacteriocin_Proc_Enz"/>
</dbReference>
<organism evidence="2 5">
    <name type="scientific">Cuniculiplasma divulgatum</name>
    <dbReference type="NCBI Taxonomy" id="1673428"/>
    <lineage>
        <taxon>Archaea</taxon>
        <taxon>Methanobacteriati</taxon>
        <taxon>Thermoplasmatota</taxon>
        <taxon>Thermoplasmata</taxon>
        <taxon>Thermoplasmatales</taxon>
        <taxon>Cuniculiplasmataceae</taxon>
        <taxon>Cuniculiplasma</taxon>
    </lineage>
</organism>